<dbReference type="SUPFAM" id="SSF69118">
    <property type="entry name" value="AhpD-like"/>
    <property type="match status" value="1"/>
</dbReference>
<dbReference type="KEGG" id="ntd:EGO55_03160"/>
<evidence type="ECO:0000313" key="3">
    <source>
        <dbReference type="Proteomes" id="UP000016568"/>
    </source>
</evidence>
<comment type="caution">
    <text evidence="2">The sequence shown here is derived from an EMBL/GenBank/DDBJ whole genome shotgun (WGS) entry which is preliminary data.</text>
</comment>
<evidence type="ECO:0000259" key="1">
    <source>
        <dbReference type="Pfam" id="PF02627"/>
    </source>
</evidence>
<keyword evidence="3" id="KW-1185">Reference proteome</keyword>
<dbReference type="InterPro" id="IPR052512">
    <property type="entry name" value="4CMD/NDH-1_regulator"/>
</dbReference>
<protein>
    <submittedName>
        <fullName evidence="2">Putative 4-carboxymuconolactone decarboxylase</fullName>
    </submittedName>
</protein>
<dbReference type="OrthoDB" id="9801400at2"/>
<sequence length="127" mass="13907">MSDSDRTQRGEALFDAVYGGVVPLPPAEIRDAYVHNTIDHLFGEVWTRDVLDIPQRRLLILGAVIALGETGIAEIQIRAALAKGELTVEQVEEIRVFMVNYVGHPRIANFSAAMARAIAAHREATGD</sequence>
<dbReference type="EMBL" id="BASZ01000008">
    <property type="protein sequence ID" value="GAD50263.1"/>
    <property type="molecule type" value="Genomic_DNA"/>
</dbReference>
<dbReference type="RefSeq" id="WP_021691081.1">
    <property type="nucleotide sequence ID" value="NZ_BASZ01000008.1"/>
</dbReference>
<reference evidence="2 3" key="1">
    <citation type="submission" date="2013-09" db="EMBL/GenBank/DDBJ databases">
        <title>Whole genome shotgun sequence of Novosphingobium tardaugens NBRC 16725.</title>
        <authorList>
            <person name="Isaki S."/>
            <person name="Hosoyama A."/>
            <person name="Tsuchikane K."/>
            <person name="Katsumata H."/>
            <person name="Ando Y."/>
            <person name="Yamazaki S."/>
            <person name="Fujita N."/>
        </authorList>
    </citation>
    <scope>NUCLEOTIDE SEQUENCE [LARGE SCALE GENOMIC DNA]</scope>
    <source>
        <strain evidence="2 3">NBRC 16725</strain>
    </source>
</reference>
<dbReference type="InterPro" id="IPR029032">
    <property type="entry name" value="AhpD-like"/>
</dbReference>
<dbReference type="Pfam" id="PF02627">
    <property type="entry name" value="CMD"/>
    <property type="match status" value="1"/>
</dbReference>
<evidence type="ECO:0000313" key="2">
    <source>
        <dbReference type="EMBL" id="GAD50263.1"/>
    </source>
</evidence>
<name>U3A698_9SPHN</name>
<dbReference type="PANTHER" id="PTHR33570">
    <property type="entry name" value="4-CARBOXYMUCONOLACTONE DECARBOXYLASE FAMILY PROTEIN"/>
    <property type="match status" value="1"/>
</dbReference>
<gene>
    <name evidence="2" type="ORF">NT2_08_00500</name>
</gene>
<dbReference type="GO" id="GO:0051920">
    <property type="term" value="F:peroxiredoxin activity"/>
    <property type="evidence" value="ECO:0007669"/>
    <property type="project" value="InterPro"/>
</dbReference>
<proteinExistence type="predicted"/>
<organism evidence="2 3">
    <name type="scientific">Caenibius tardaugens NBRC 16725</name>
    <dbReference type="NCBI Taxonomy" id="1219035"/>
    <lineage>
        <taxon>Bacteria</taxon>
        <taxon>Pseudomonadati</taxon>
        <taxon>Pseudomonadota</taxon>
        <taxon>Alphaproteobacteria</taxon>
        <taxon>Sphingomonadales</taxon>
        <taxon>Erythrobacteraceae</taxon>
        <taxon>Caenibius</taxon>
    </lineage>
</organism>
<accession>U3A698</accession>
<dbReference type="eggNOG" id="COG0599">
    <property type="taxonomic scope" value="Bacteria"/>
</dbReference>
<dbReference type="Proteomes" id="UP000016568">
    <property type="component" value="Unassembled WGS sequence"/>
</dbReference>
<dbReference type="AlphaFoldDB" id="U3A698"/>
<dbReference type="Gene3D" id="1.20.1290.10">
    <property type="entry name" value="AhpD-like"/>
    <property type="match status" value="1"/>
</dbReference>
<dbReference type="PANTHER" id="PTHR33570:SF2">
    <property type="entry name" value="CARBOXYMUCONOLACTONE DECARBOXYLASE-LIKE DOMAIN-CONTAINING PROTEIN"/>
    <property type="match status" value="1"/>
</dbReference>
<feature type="domain" description="Carboxymuconolactone decarboxylase-like" evidence="1">
    <location>
        <begin position="36"/>
        <end position="114"/>
    </location>
</feature>
<dbReference type="InterPro" id="IPR003779">
    <property type="entry name" value="CMD-like"/>
</dbReference>